<name>A0ABY3PLN9_9CYAN</name>
<accession>A0ABY3PLN9</accession>
<dbReference type="RefSeq" id="WP_230841673.1">
    <property type="nucleotide sequence ID" value="NZ_CP063845.1"/>
</dbReference>
<keyword evidence="2" id="KW-1185">Reference proteome</keyword>
<dbReference type="EMBL" id="CP063845">
    <property type="protein sequence ID" value="UFP94622.1"/>
    <property type="molecule type" value="Genomic_DNA"/>
</dbReference>
<protein>
    <submittedName>
        <fullName evidence="1">Uncharacterized protein</fullName>
    </submittedName>
</protein>
<organism evidence="1 2">
    <name type="scientific">Gloeobacter morelensis MG652769</name>
    <dbReference type="NCBI Taxonomy" id="2781736"/>
    <lineage>
        <taxon>Bacteria</taxon>
        <taxon>Bacillati</taxon>
        <taxon>Cyanobacteriota</taxon>
        <taxon>Cyanophyceae</taxon>
        <taxon>Gloeobacterales</taxon>
        <taxon>Gloeobacteraceae</taxon>
        <taxon>Gloeobacter</taxon>
        <taxon>Gloeobacter morelensis</taxon>
    </lineage>
</organism>
<gene>
    <name evidence="1" type="ORF">ISF26_23305</name>
</gene>
<dbReference type="Proteomes" id="UP001054846">
    <property type="component" value="Chromosome"/>
</dbReference>
<evidence type="ECO:0000313" key="1">
    <source>
        <dbReference type="EMBL" id="UFP94622.1"/>
    </source>
</evidence>
<proteinExistence type="predicted"/>
<reference evidence="1 2" key="1">
    <citation type="journal article" date="2021" name="Genome Biol. Evol.">
        <title>Complete Genome Sequencing of a Novel Gloeobacter Species from a Waterfall Cave in Mexico.</title>
        <authorList>
            <person name="Saw J.H."/>
            <person name="Cardona T."/>
            <person name="Montejano G."/>
        </authorList>
    </citation>
    <scope>NUCLEOTIDE SEQUENCE [LARGE SCALE GENOMIC DNA]</scope>
    <source>
        <strain evidence="1">MG652769</strain>
    </source>
</reference>
<evidence type="ECO:0000313" key="2">
    <source>
        <dbReference type="Proteomes" id="UP001054846"/>
    </source>
</evidence>
<sequence>MLAHERLSDMLRCYQALHGFDDETIAMQMNACPSVLGIRGRDDDVHAPISAAKVTRFKDRKTRPQSQTLDQMTAFFEERLGAHPLLFWADMDDVLTALHDARRFRKERTRKDLIDLATGWLFADLFAPTCAMAFQLTPLANNPIILTRGRIAVFEEEKPGQRAVTDVCIHGYATLTAKNLNLHMRDSTGRQFIVTIDVDAGPFEDDSEDTPYLVIKQVRIHLPPEFGANFPPLFVKARTVRSREGYSLHLTEQDSGMNGRPMAASFFSFGKVEWDAIQLIAWGDKQVDMLSANLDPSLARLGLLSPEPARDDDDRLMAATDFGRKIGDLKFLIQIVENKLAERF</sequence>